<comment type="similarity">
    <text evidence="2">Belongs to the ATPase g subunit family.</text>
</comment>
<keyword evidence="4" id="KW-0138">CF(0)</keyword>
<evidence type="ECO:0000256" key="11">
    <source>
        <dbReference type="ARBA" id="ARBA00023310"/>
    </source>
</evidence>
<evidence type="ECO:0000259" key="15">
    <source>
        <dbReference type="Pfam" id="PF01058"/>
    </source>
</evidence>
<dbReference type="EMBL" id="CP097508">
    <property type="protein sequence ID" value="URE13881.1"/>
    <property type="molecule type" value="Genomic_DNA"/>
</dbReference>
<keyword evidence="12" id="KW-0004">4Fe-4S</keyword>
<evidence type="ECO:0000256" key="8">
    <source>
        <dbReference type="ARBA" id="ARBA00023065"/>
    </source>
</evidence>
<keyword evidence="5" id="KW-0375">Hydrogen ion transport</keyword>
<evidence type="ECO:0000256" key="3">
    <source>
        <dbReference type="ARBA" id="ARBA00022448"/>
    </source>
</evidence>
<proteinExistence type="inferred from homology"/>
<feature type="region of interest" description="Disordered" evidence="13">
    <location>
        <begin position="1"/>
        <end position="24"/>
    </location>
</feature>
<dbReference type="AlphaFoldDB" id="A0A9E7KDX3"/>
<keyword evidence="17" id="KW-1185">Reference proteome</keyword>
<dbReference type="Proteomes" id="UP001055439">
    <property type="component" value="Chromosome 6"/>
</dbReference>
<dbReference type="Pfam" id="PF04718">
    <property type="entry name" value="ATP-synt_G"/>
    <property type="match status" value="1"/>
</dbReference>
<dbReference type="InterPro" id="IPR006137">
    <property type="entry name" value="NADH_UbQ_OxRdtase-like_20kDa"/>
</dbReference>
<evidence type="ECO:0000313" key="16">
    <source>
        <dbReference type="EMBL" id="URE13881.1"/>
    </source>
</evidence>
<sequence>MGSPCLHKSQSPVQPARKRVRSAPLLEASIRSPDSIVDQVQLKDHRETPTNSESSRRREMARLSQRILSSLFLLLLFISSSLPYFVASSKKPPPAVRKGDIPFIRCQVCEKIAHQIIHQVKKKEAQISPKKVSEFQIIEIAENICNLKKEEADWILQIDVVEKGDKLELVEQGIEGQCNSECKTIEHACQEIMGYSDTDVAEYVFSARPSIDQLVKFLCKDLSKACSVKPPPVPVDRVPGEPFIAKSSKDAEMEKILRSMEGMPGAPGMKMYSREDLMSSKFGEADDDDDDDDEDNFSEKLVGNILNDKDPPKQDYKQKILRGITGTGTVIKEHVNKIEMETGLMCYVPDNHNLEVGNLHQSTLLGTMVNFSAVSAIFLFDAFIFLSYFECSLSSLIPGASSPTGLSKAAEYAISMVETGPARPIWPMTFGLACCAVEMMHTGASRYDFDRFGVIFRPSPRQSDCMIVAGTPTNKMAPALRRVYDQKPDPRWVISIGNCANGGGYYHYSYSVVRGCDRIVPVDIYVPGCSPTAEALLYGVLQLQKKSNRHKDFLLVDQVEESTYQWMASGFCSMCLLKATTLRLCHCFCFEGITDNFMQLISFYVTVSVILVMAARLHQLRSKAAQASEFVAKNGCAYYKELLEKNKQHIVQPPSVEKCQELSKQLFYTRLASIPGRYESFWKEIDGLRHIWRNKKDLKVEDASIAALFGLELYAWSCVGEIVGRGFTFTGYYV</sequence>
<keyword evidence="6" id="KW-1278">Translocase</keyword>
<evidence type="ECO:0000256" key="4">
    <source>
        <dbReference type="ARBA" id="ARBA00022547"/>
    </source>
</evidence>
<keyword evidence="9" id="KW-0496">Mitochondrion</keyword>
<dbReference type="SUPFAM" id="SSF56770">
    <property type="entry name" value="HydA/Nqo6-like"/>
    <property type="match status" value="1"/>
</dbReference>
<keyword evidence="10 14" id="KW-0472">Membrane</keyword>
<dbReference type="GO" id="GO:0015986">
    <property type="term" value="P:proton motive force-driven ATP synthesis"/>
    <property type="evidence" value="ECO:0007669"/>
    <property type="project" value="InterPro"/>
</dbReference>
<name>A0A9E7KDX3_9LILI</name>
<evidence type="ECO:0000256" key="2">
    <source>
        <dbReference type="ARBA" id="ARBA00005699"/>
    </source>
</evidence>
<feature type="region of interest" description="Disordered" evidence="13">
    <location>
        <begin position="37"/>
        <end position="58"/>
    </location>
</feature>
<protein>
    <recommendedName>
        <fullName evidence="15">NADH:ubiquinone oxidoreductase-like 20kDa subunit domain-containing protein</fullName>
    </recommendedName>
</protein>
<feature type="domain" description="NADH:ubiquinone oxidoreductase-like 20kDa subunit" evidence="15">
    <location>
        <begin position="434"/>
        <end position="543"/>
    </location>
</feature>
<dbReference type="InterPro" id="IPR006808">
    <property type="entry name" value="ATP_synth_F0_gsu_mt"/>
</dbReference>
<reference evidence="16" key="1">
    <citation type="submission" date="2022-05" db="EMBL/GenBank/DDBJ databases">
        <title>The Musa troglodytarum L. genome provides insights into the mechanism of non-climacteric behaviour and enrichment of carotenoids.</title>
        <authorList>
            <person name="Wang J."/>
        </authorList>
    </citation>
    <scope>NUCLEOTIDE SEQUENCE</scope>
    <source>
        <tissue evidence="16">Leaf</tissue>
    </source>
</reference>
<evidence type="ECO:0000256" key="6">
    <source>
        <dbReference type="ARBA" id="ARBA00022967"/>
    </source>
</evidence>
<dbReference type="PANTHER" id="PTHR36058">
    <property type="entry name" value="NUCLEOPHOSMIN"/>
    <property type="match status" value="1"/>
</dbReference>
<evidence type="ECO:0000256" key="9">
    <source>
        <dbReference type="ARBA" id="ARBA00023128"/>
    </source>
</evidence>
<evidence type="ECO:0000256" key="10">
    <source>
        <dbReference type="ARBA" id="ARBA00023136"/>
    </source>
</evidence>
<comment type="similarity">
    <text evidence="12">Belongs to the complex I 20 kDa subunit family.</text>
</comment>
<keyword evidence="14" id="KW-1133">Transmembrane helix</keyword>
<keyword evidence="11" id="KW-0066">ATP synthesis</keyword>
<feature type="transmembrane region" description="Helical" evidence="14">
    <location>
        <begin position="67"/>
        <end position="87"/>
    </location>
</feature>
<dbReference type="NCBIfam" id="TIGR01957">
    <property type="entry name" value="nuoB_fam"/>
    <property type="match status" value="1"/>
</dbReference>
<feature type="compositionally biased region" description="Basic and acidic residues" evidence="13">
    <location>
        <begin position="41"/>
        <end position="58"/>
    </location>
</feature>
<dbReference type="Pfam" id="PF01058">
    <property type="entry name" value="Oxidored_q6"/>
    <property type="match status" value="1"/>
</dbReference>
<dbReference type="GO" id="GO:0031966">
    <property type="term" value="C:mitochondrial membrane"/>
    <property type="evidence" value="ECO:0007669"/>
    <property type="project" value="UniProtKB-SubCell"/>
</dbReference>
<dbReference type="GO" id="GO:0045259">
    <property type="term" value="C:proton-transporting ATP synthase complex"/>
    <property type="evidence" value="ECO:0007669"/>
    <property type="project" value="UniProtKB-KW"/>
</dbReference>
<comment type="subcellular location">
    <subcellularLocation>
        <location evidence="1">Mitochondrion membrane</location>
    </subcellularLocation>
</comment>
<dbReference type="Gene3D" id="3.40.50.12280">
    <property type="match status" value="1"/>
</dbReference>
<dbReference type="GO" id="GO:0046872">
    <property type="term" value="F:metal ion binding"/>
    <property type="evidence" value="ECO:0007669"/>
    <property type="project" value="UniProtKB-KW"/>
</dbReference>
<evidence type="ECO:0000256" key="14">
    <source>
        <dbReference type="SAM" id="Phobius"/>
    </source>
</evidence>
<evidence type="ECO:0000256" key="13">
    <source>
        <dbReference type="SAM" id="MobiDB-lite"/>
    </source>
</evidence>
<evidence type="ECO:0000256" key="12">
    <source>
        <dbReference type="RuleBase" id="RU004464"/>
    </source>
</evidence>
<organism evidence="16 17">
    <name type="scientific">Musa troglodytarum</name>
    <name type="common">fe'i banana</name>
    <dbReference type="NCBI Taxonomy" id="320322"/>
    <lineage>
        <taxon>Eukaryota</taxon>
        <taxon>Viridiplantae</taxon>
        <taxon>Streptophyta</taxon>
        <taxon>Embryophyta</taxon>
        <taxon>Tracheophyta</taxon>
        <taxon>Spermatophyta</taxon>
        <taxon>Magnoliopsida</taxon>
        <taxon>Liliopsida</taxon>
        <taxon>Zingiberales</taxon>
        <taxon>Musaceae</taxon>
        <taxon>Musa</taxon>
    </lineage>
</organism>
<dbReference type="GO" id="GO:0051539">
    <property type="term" value="F:4 iron, 4 sulfur cluster binding"/>
    <property type="evidence" value="ECO:0007669"/>
    <property type="project" value="UniProtKB-KW"/>
</dbReference>
<evidence type="ECO:0000256" key="5">
    <source>
        <dbReference type="ARBA" id="ARBA00022781"/>
    </source>
</evidence>
<gene>
    <name evidence="16" type="ORF">MUK42_22132</name>
</gene>
<evidence type="ECO:0000313" key="17">
    <source>
        <dbReference type="Proteomes" id="UP001055439"/>
    </source>
</evidence>
<keyword evidence="8" id="KW-0406">Ion transport</keyword>
<dbReference type="NCBIfam" id="NF005012">
    <property type="entry name" value="PRK06411.1"/>
    <property type="match status" value="1"/>
</dbReference>
<keyword evidence="12" id="KW-0479">Metal-binding</keyword>
<evidence type="ECO:0000256" key="7">
    <source>
        <dbReference type="ARBA" id="ARBA00023027"/>
    </source>
</evidence>
<keyword evidence="3" id="KW-0813">Transport</keyword>
<accession>A0A9E7KDX3</accession>
<dbReference type="FunFam" id="3.40.50.12280:FF:000002">
    <property type="entry name" value="NADH-quinone oxidoreductase subunit B"/>
    <property type="match status" value="1"/>
</dbReference>
<dbReference type="GO" id="GO:0008137">
    <property type="term" value="F:NADH dehydrogenase (ubiquinone) activity"/>
    <property type="evidence" value="ECO:0007669"/>
    <property type="project" value="InterPro"/>
</dbReference>
<dbReference type="OrthoDB" id="202851at2759"/>
<keyword evidence="14" id="KW-0812">Transmembrane</keyword>
<keyword evidence="7 12" id="KW-0520">NAD</keyword>
<dbReference type="InterPro" id="IPR006138">
    <property type="entry name" value="NADH_UQ_OxRdtase_20Kd_su"/>
</dbReference>
<evidence type="ECO:0000256" key="1">
    <source>
        <dbReference type="ARBA" id="ARBA00004325"/>
    </source>
</evidence>
<dbReference type="GO" id="GO:0048038">
    <property type="term" value="F:quinone binding"/>
    <property type="evidence" value="ECO:0007669"/>
    <property type="project" value="InterPro"/>
</dbReference>
<keyword evidence="12" id="KW-0408">Iron</keyword>
<dbReference type="PANTHER" id="PTHR36058:SF1">
    <property type="entry name" value="NUCLEOPHOSMIN"/>
    <property type="match status" value="1"/>
</dbReference>
<keyword evidence="12" id="KW-0411">Iron-sulfur</keyword>